<dbReference type="SUPFAM" id="SSF50610">
    <property type="entry name" value="mu transposase, C-terminal domain"/>
    <property type="match status" value="1"/>
</dbReference>
<dbReference type="PROSITE" id="PS50994">
    <property type="entry name" value="INTEGRASE"/>
    <property type="match status" value="1"/>
</dbReference>
<evidence type="ECO:0000313" key="3">
    <source>
        <dbReference type="Proteomes" id="UP000483432"/>
    </source>
</evidence>
<dbReference type="Proteomes" id="UP000483432">
    <property type="component" value="Unassembled WGS sequence"/>
</dbReference>
<dbReference type="EMBL" id="JAAFGW010000158">
    <property type="protein sequence ID" value="NDP48774.1"/>
    <property type="molecule type" value="Genomic_DNA"/>
</dbReference>
<dbReference type="InterPro" id="IPR001584">
    <property type="entry name" value="Integrase_cat-core"/>
</dbReference>
<dbReference type="InterPro" id="IPR009004">
    <property type="entry name" value="Transposase_Mu_C"/>
</dbReference>
<organism evidence="2 3">
    <name type="scientific">Sulfuriferula multivorans</name>
    <dbReference type="NCBI Taxonomy" id="1559896"/>
    <lineage>
        <taxon>Bacteria</taxon>
        <taxon>Pseudomonadati</taxon>
        <taxon>Pseudomonadota</taxon>
        <taxon>Betaproteobacteria</taxon>
        <taxon>Nitrosomonadales</taxon>
        <taxon>Sulfuricellaceae</taxon>
        <taxon>Sulfuriferula</taxon>
    </lineage>
</organism>
<evidence type="ECO:0000313" key="2">
    <source>
        <dbReference type="EMBL" id="NDP48774.1"/>
    </source>
</evidence>
<evidence type="ECO:0000259" key="1">
    <source>
        <dbReference type="PROSITE" id="PS50994"/>
    </source>
</evidence>
<dbReference type="InterPro" id="IPR012337">
    <property type="entry name" value="RNaseH-like_sf"/>
</dbReference>
<name>A0A7C9P8M9_9PROT</name>
<dbReference type="InterPro" id="IPR036397">
    <property type="entry name" value="RNaseH_sf"/>
</dbReference>
<dbReference type="Gene3D" id="3.30.420.10">
    <property type="entry name" value="Ribonuclease H-like superfamily/Ribonuclease H"/>
    <property type="match status" value="1"/>
</dbReference>
<sequence length="519" mass="57167">MGRFQVVSNALAVAGDRLVAIVSVEPAGLVMVRDLANGRIHAACAADLSAPPPAVRLKASSESIICAATDSQWALAKRRKEAICGIDEAQNAARQIAQIASEFEVSRRTVFRWLALYRQAPQTSTLLPRARGTPVGAHRIDDRLDKLIAEVIQAVYLTKVRAKKEDVVRMVGLRCAALGLRPPSRKPILARLKELDPGKVAKARLERAEAATQTDFVPGSYQVQHALDVVQIDHTPVDAIVVDEVNRLPIGRPWLTLAVDVVTRVVVGFYLSMEAPSSTSVALCLSQAILPKESWLKSRGLACTWPVWGLPAAVHTDNGADFTAAALRRGCDEHDIRLILRPIATPHYGGHIERLIGTLMGRVHLLPGTTGSNMHDRGDYPSESNARLTMAELEQWLTLEICEQYHRRVHKGIRQSPLAAWQAATSGPTARARSLPEQPDQFMISFLPSMQRKLRRDGLHLFNIRYWDNVLPSIVQLGSAVLVRYDPRNLSRVFVCGPDGCYCPIPFADLALPPITLWE</sequence>
<protein>
    <submittedName>
        <fullName evidence="2">DDE-type integrase/transposase/recombinase</fullName>
    </submittedName>
</protein>
<dbReference type="SUPFAM" id="SSF53098">
    <property type="entry name" value="Ribonuclease H-like"/>
    <property type="match status" value="1"/>
</dbReference>
<dbReference type="GO" id="GO:0003676">
    <property type="term" value="F:nucleic acid binding"/>
    <property type="evidence" value="ECO:0007669"/>
    <property type="project" value="InterPro"/>
</dbReference>
<gene>
    <name evidence="2" type="ORF">GZ085_10370</name>
</gene>
<proteinExistence type="predicted"/>
<dbReference type="GO" id="GO:0015074">
    <property type="term" value="P:DNA integration"/>
    <property type="evidence" value="ECO:0007669"/>
    <property type="project" value="InterPro"/>
</dbReference>
<dbReference type="InterPro" id="IPR015378">
    <property type="entry name" value="Transposase-like_Mu_C"/>
</dbReference>
<dbReference type="Pfam" id="PF09299">
    <property type="entry name" value="Mu-transpos_C"/>
    <property type="match status" value="1"/>
</dbReference>
<comment type="caution">
    <text evidence="2">The sequence shown here is derived from an EMBL/GenBank/DDBJ whole genome shotgun (WGS) entry which is preliminary data.</text>
</comment>
<feature type="domain" description="Integrase catalytic" evidence="1">
    <location>
        <begin position="214"/>
        <end position="425"/>
    </location>
</feature>
<dbReference type="AlphaFoldDB" id="A0A7C9P8M9"/>
<reference evidence="2 3" key="1">
    <citation type="submission" date="2019-09" db="EMBL/GenBank/DDBJ databases">
        <title>H2 Metabolism Revealed by Metagenomic Analysis in Subglacial Sediment of East Antarctica.</title>
        <authorList>
            <person name="Yang Z."/>
            <person name="Zhang Y."/>
            <person name="Lv Y."/>
            <person name="Yan W."/>
            <person name="Xiao X."/>
            <person name="Sun B."/>
            <person name="Ma H."/>
        </authorList>
    </citation>
    <scope>NUCLEOTIDE SEQUENCE [LARGE SCALE GENOMIC DNA]</scope>
    <source>
        <strain evidence="2">Bin2_2</strain>
    </source>
</reference>
<accession>A0A7C9P8M9</accession>